<protein>
    <submittedName>
        <fullName evidence="1">Uncharacterized protein</fullName>
    </submittedName>
</protein>
<dbReference type="Proteomes" id="UP001060919">
    <property type="component" value="Chromosome"/>
</dbReference>
<dbReference type="Pfam" id="PF25589">
    <property type="entry name" value="DUF7935"/>
    <property type="match status" value="1"/>
</dbReference>
<name>A0A916DUZ6_9BACT</name>
<organism evidence="1 2">
    <name type="scientific">Aureispira anguillae</name>
    <dbReference type="NCBI Taxonomy" id="2864201"/>
    <lineage>
        <taxon>Bacteria</taxon>
        <taxon>Pseudomonadati</taxon>
        <taxon>Bacteroidota</taxon>
        <taxon>Saprospiria</taxon>
        <taxon>Saprospirales</taxon>
        <taxon>Saprospiraceae</taxon>
        <taxon>Aureispira</taxon>
    </lineage>
</organism>
<dbReference type="AlphaFoldDB" id="A0A916DUZ6"/>
<keyword evidence="2" id="KW-1185">Reference proteome</keyword>
<dbReference type="RefSeq" id="WP_264788032.1">
    <property type="nucleotide sequence ID" value="NZ_AP026867.1"/>
</dbReference>
<proteinExistence type="predicted"/>
<dbReference type="KEGG" id="aup:AsAng_0033950"/>
<evidence type="ECO:0000313" key="2">
    <source>
        <dbReference type="Proteomes" id="UP001060919"/>
    </source>
</evidence>
<accession>A0A916DUZ6</accession>
<evidence type="ECO:0000313" key="1">
    <source>
        <dbReference type="EMBL" id="BDS12671.1"/>
    </source>
</evidence>
<gene>
    <name evidence="1" type="ORF">AsAng_0033950</name>
</gene>
<sequence>MEAILEILKLLLPSLFVFLTAWLVLRAFLNKEADVVRGMLVRDSENRRTDLLKTTNKALLPIRLQAYERMTLFCSRMEIGQLVTNTNATPDMTAEMYKTALILQVEEEFHHNITQQVYMTDDLWNIILLAKKEVTQICQKLHIDLQQQYADQGIEGEPSSKDFLDALVAYLKTTPQIGYIQALSAIKKEVGVLFA</sequence>
<dbReference type="EMBL" id="AP026867">
    <property type="protein sequence ID" value="BDS12671.1"/>
    <property type="molecule type" value="Genomic_DNA"/>
</dbReference>
<dbReference type="InterPro" id="IPR057695">
    <property type="entry name" value="DUF7935"/>
</dbReference>
<reference evidence="1" key="1">
    <citation type="submission" date="2022-09" db="EMBL/GenBank/DDBJ databases">
        <title>Aureispira anguillicida sp. nov., isolated from Leptocephalus of Japanese eel Anguilla japonica.</title>
        <authorList>
            <person name="Yuasa K."/>
            <person name="Mekata T."/>
            <person name="Ikunari K."/>
        </authorList>
    </citation>
    <scope>NUCLEOTIDE SEQUENCE</scope>
    <source>
        <strain evidence="1">EL160426</strain>
    </source>
</reference>